<dbReference type="InterPro" id="IPR014756">
    <property type="entry name" value="Ig_E-set"/>
</dbReference>
<organism evidence="2 3">
    <name type="scientific">Devosia yakushimensis</name>
    <dbReference type="NCBI Taxonomy" id="470028"/>
    <lineage>
        <taxon>Bacteria</taxon>
        <taxon>Pseudomonadati</taxon>
        <taxon>Pseudomonadota</taxon>
        <taxon>Alphaproteobacteria</taxon>
        <taxon>Hyphomicrobiales</taxon>
        <taxon>Devosiaceae</taxon>
        <taxon>Devosia</taxon>
    </lineage>
</organism>
<dbReference type="InterPro" id="IPR014880">
    <property type="entry name" value="SoxZ_dom"/>
</dbReference>
<reference evidence="2" key="2">
    <citation type="submission" date="2023-01" db="EMBL/GenBank/DDBJ databases">
        <title>Draft genome sequence of Devosia yakushimensis strain NBRC 103855.</title>
        <authorList>
            <person name="Sun Q."/>
            <person name="Mori K."/>
        </authorList>
    </citation>
    <scope>NUCLEOTIDE SEQUENCE</scope>
    <source>
        <strain evidence="2">NBRC 103855</strain>
    </source>
</reference>
<name>A0ABQ5UGH1_9HYPH</name>
<dbReference type="InterPro" id="IPR030995">
    <property type="entry name" value="SoxZ"/>
</dbReference>
<evidence type="ECO:0000313" key="3">
    <source>
        <dbReference type="Proteomes" id="UP001161406"/>
    </source>
</evidence>
<accession>A0ABQ5UGH1</accession>
<feature type="domain" description="Sulphur oxidation protein SoxZ" evidence="1">
    <location>
        <begin position="6"/>
        <end position="100"/>
    </location>
</feature>
<dbReference type="NCBIfam" id="TIGR04490">
    <property type="entry name" value="SoxZ_true"/>
    <property type="match status" value="1"/>
</dbReference>
<dbReference type="RefSeq" id="WP_284392410.1">
    <property type="nucleotide sequence ID" value="NZ_BSNG01000001.1"/>
</dbReference>
<gene>
    <name evidence="2" type="ORF">GCM10007913_31000</name>
</gene>
<proteinExistence type="predicted"/>
<evidence type="ECO:0000313" key="2">
    <source>
        <dbReference type="EMBL" id="GLQ11168.1"/>
    </source>
</evidence>
<dbReference type="EMBL" id="BSNG01000001">
    <property type="protein sequence ID" value="GLQ11168.1"/>
    <property type="molecule type" value="Genomic_DNA"/>
</dbReference>
<comment type="caution">
    <text evidence="2">The sequence shown here is derived from an EMBL/GenBank/DDBJ whole genome shotgun (WGS) entry which is preliminary data.</text>
</comment>
<keyword evidence="3" id="KW-1185">Reference proteome</keyword>
<evidence type="ECO:0000259" key="1">
    <source>
        <dbReference type="Pfam" id="PF08770"/>
    </source>
</evidence>
<sequence length="106" mass="11916">MPNTRIRVPKTAKAGDIVEIRAIIQHPMENGYRTTSQGTPIPVDIVTDFICSYDGLDVFRVRLEPGLSANPYFSFYLKATKSGPVTFRWQDQHGEVTEASEELEVT</sequence>
<dbReference type="Gene3D" id="2.60.40.10">
    <property type="entry name" value="Immunoglobulins"/>
    <property type="match status" value="1"/>
</dbReference>
<dbReference type="SUPFAM" id="SSF81296">
    <property type="entry name" value="E set domains"/>
    <property type="match status" value="1"/>
</dbReference>
<reference evidence="2" key="1">
    <citation type="journal article" date="2014" name="Int. J. Syst. Evol. Microbiol.">
        <title>Complete genome of a new Firmicutes species belonging to the dominant human colonic microbiota ('Ruminococcus bicirculans') reveals two chromosomes and a selective capacity to utilize plant glucans.</title>
        <authorList>
            <consortium name="NISC Comparative Sequencing Program"/>
            <person name="Wegmann U."/>
            <person name="Louis P."/>
            <person name="Goesmann A."/>
            <person name="Henrissat B."/>
            <person name="Duncan S.H."/>
            <person name="Flint H.J."/>
        </authorList>
    </citation>
    <scope>NUCLEOTIDE SEQUENCE</scope>
    <source>
        <strain evidence="2">NBRC 103855</strain>
    </source>
</reference>
<dbReference type="Proteomes" id="UP001161406">
    <property type="component" value="Unassembled WGS sequence"/>
</dbReference>
<dbReference type="Pfam" id="PF08770">
    <property type="entry name" value="SoxZ"/>
    <property type="match status" value="1"/>
</dbReference>
<dbReference type="InterPro" id="IPR013783">
    <property type="entry name" value="Ig-like_fold"/>
</dbReference>
<protein>
    <submittedName>
        <fullName evidence="2">Thiosulfate oxidation carrier complex protein SoxZ</fullName>
    </submittedName>
</protein>